<keyword evidence="3" id="KW-1185">Reference proteome</keyword>
<evidence type="ECO:0000256" key="1">
    <source>
        <dbReference type="SAM" id="MobiDB-lite"/>
    </source>
</evidence>
<dbReference type="EMBL" id="AJLR01000040">
    <property type="protein sequence ID" value="EKN68387.1"/>
    <property type="molecule type" value="Genomic_DNA"/>
</dbReference>
<feature type="region of interest" description="Disordered" evidence="1">
    <location>
        <begin position="1"/>
        <end position="24"/>
    </location>
</feature>
<accession>K6D785</accession>
<evidence type="ECO:0000313" key="3">
    <source>
        <dbReference type="Proteomes" id="UP000006315"/>
    </source>
</evidence>
<reference evidence="2 3" key="1">
    <citation type="journal article" date="2012" name="Front. Microbiol.">
        <title>Redundancy and modularity in membrane-associated dissimilatory nitrate reduction in Bacillus.</title>
        <authorList>
            <person name="Heylen K."/>
            <person name="Keltjens J."/>
        </authorList>
    </citation>
    <scope>NUCLEOTIDE SEQUENCE [LARGE SCALE GENOMIC DNA]</scope>
    <source>
        <strain evidence="2 3">LMG 9581</strain>
    </source>
</reference>
<evidence type="ECO:0000313" key="2">
    <source>
        <dbReference type="EMBL" id="EKN68387.1"/>
    </source>
</evidence>
<organism evidence="2 3">
    <name type="scientific">Schinkia azotoformans LMG 9581</name>
    <dbReference type="NCBI Taxonomy" id="1131731"/>
    <lineage>
        <taxon>Bacteria</taxon>
        <taxon>Bacillati</taxon>
        <taxon>Bacillota</taxon>
        <taxon>Bacilli</taxon>
        <taxon>Bacillales</taxon>
        <taxon>Bacillaceae</taxon>
        <taxon>Calidifontibacillus/Schinkia group</taxon>
        <taxon>Schinkia</taxon>
    </lineage>
</organism>
<dbReference type="Proteomes" id="UP000006315">
    <property type="component" value="Unassembled WGS sequence"/>
</dbReference>
<dbReference type="RefSeq" id="WP_003330216.1">
    <property type="nucleotide sequence ID" value="NZ_AJLR01000040.1"/>
</dbReference>
<name>K6D785_SCHAZ</name>
<dbReference type="GeneID" id="89469493"/>
<gene>
    <name evidence="2" type="ORF">BAZO_05075</name>
</gene>
<dbReference type="AlphaFoldDB" id="K6D785"/>
<sequence length="51" mass="5463">MKKSTQVRSEATVAPGIDDEQGLELKATSEDIKKGSTTKVTILSLDENDPS</sequence>
<comment type="caution">
    <text evidence="2">The sequence shown here is derived from an EMBL/GenBank/DDBJ whole genome shotgun (WGS) entry which is preliminary data.</text>
</comment>
<dbReference type="PATRIC" id="fig|1131731.3.peg.1058"/>
<protein>
    <submittedName>
        <fullName evidence="2">Uncharacterized protein</fullName>
    </submittedName>
</protein>
<proteinExistence type="predicted"/>